<dbReference type="InterPro" id="IPR001482">
    <property type="entry name" value="T2SS/T4SS_dom"/>
</dbReference>
<feature type="domain" description="Bacterial type II secretion system protein E" evidence="4">
    <location>
        <begin position="366"/>
        <end position="380"/>
    </location>
</feature>
<dbReference type="Gene3D" id="3.30.300.160">
    <property type="entry name" value="Type II secretion system, protein E, N-terminal domain"/>
    <property type="match status" value="1"/>
</dbReference>
<dbReference type="InterPro" id="IPR007831">
    <property type="entry name" value="T2SS_GspE_N"/>
</dbReference>
<dbReference type="SMART" id="SM00382">
    <property type="entry name" value="AAA"/>
    <property type="match status" value="1"/>
</dbReference>
<dbReference type="PROSITE" id="PS00662">
    <property type="entry name" value="T2SP_E"/>
    <property type="match status" value="1"/>
</dbReference>
<evidence type="ECO:0000313" key="5">
    <source>
        <dbReference type="EMBL" id="OHA46304.1"/>
    </source>
</evidence>
<dbReference type="EMBL" id="MHSQ01000031">
    <property type="protein sequence ID" value="OHA46304.1"/>
    <property type="molecule type" value="Genomic_DNA"/>
</dbReference>
<dbReference type="Proteomes" id="UP000176965">
    <property type="component" value="Unassembled WGS sequence"/>
</dbReference>
<dbReference type="GO" id="GO:0005524">
    <property type="term" value="F:ATP binding"/>
    <property type="evidence" value="ECO:0007669"/>
    <property type="project" value="UniProtKB-KW"/>
</dbReference>
<comment type="similarity">
    <text evidence="1">Belongs to the GSP E family.</text>
</comment>
<dbReference type="InterPro" id="IPR027417">
    <property type="entry name" value="P-loop_NTPase"/>
</dbReference>
<proteinExistence type="inferred from homology"/>
<dbReference type="CDD" id="cd01129">
    <property type="entry name" value="PulE-GspE-like"/>
    <property type="match status" value="1"/>
</dbReference>
<dbReference type="Gene3D" id="3.40.50.300">
    <property type="entry name" value="P-loop containing nucleotide triphosphate hydrolases"/>
    <property type="match status" value="1"/>
</dbReference>
<dbReference type="SUPFAM" id="SSF52540">
    <property type="entry name" value="P-loop containing nucleoside triphosphate hydrolases"/>
    <property type="match status" value="1"/>
</dbReference>
<evidence type="ECO:0000256" key="1">
    <source>
        <dbReference type="ARBA" id="ARBA00006611"/>
    </source>
</evidence>
<dbReference type="Pfam" id="PF00437">
    <property type="entry name" value="T2SSE"/>
    <property type="match status" value="1"/>
</dbReference>
<keyword evidence="3" id="KW-0067">ATP-binding</keyword>
<dbReference type="Pfam" id="PF05157">
    <property type="entry name" value="MshEN"/>
    <property type="match status" value="1"/>
</dbReference>
<accession>A0A1G2PDA2</accession>
<organism evidence="5 6">
    <name type="scientific">Candidatus Taylorbacteria bacterium RIFOXYD2_FULL_36_9</name>
    <dbReference type="NCBI Taxonomy" id="1802338"/>
    <lineage>
        <taxon>Bacteria</taxon>
        <taxon>Candidatus Tayloriibacteriota</taxon>
    </lineage>
</organism>
<evidence type="ECO:0000256" key="3">
    <source>
        <dbReference type="ARBA" id="ARBA00022840"/>
    </source>
</evidence>
<sequence length="564" mass="63239">MPLTLEKLKDILVSGDYLSEQSFDKASSVALKKGEAVEITLVKAEVITDEKIGEALAKHFGVPFIDLKEENIQNDLLEMLPEAVARAQNAVIFGKTPDGYNLATTDPTNVNFIKHVDQANEGRIAVYYATPFGIQEAFKSYKNNIFKNVVDLIENYKVHNDESSIVLLVNQFLEYAYDNNASDVHIEPLSDDTVSVRFRIDGILNEVVRYPTEMHEKIVFRVKIMSHLRTDERDATQDGRFEYKKENMEFDVRVSILPITNGENIVFRILSERTKKIQLEDLGMNEVDLQKIKRAITQPYGMILVVGPTGAGKTTTLYSLVQILSALPISIVTIEDPVEYSIDKVQQIQVNIKKNITFANGLRSIVRQDPDVIMVGEIRDNETASIAVNASMTGHLLFSTLHANDAATIFPRLLEMGIEPFLVASSVNVVLAQRLVRKICPHCKMNNPKSAADVPDIVALEKDPKFQNMMKKFFPKKDLKDIKLYRGTGCKICKHTGYLGRTAVFEVMEVDDDVRALVSAKSSSSSIENKAEEKGMTLMFYNGLVHLFNGVTTYDELEGLSNID</sequence>
<name>A0A1G2PDA2_9BACT</name>
<evidence type="ECO:0000259" key="4">
    <source>
        <dbReference type="PROSITE" id="PS00662"/>
    </source>
</evidence>
<evidence type="ECO:0000256" key="2">
    <source>
        <dbReference type="ARBA" id="ARBA00022741"/>
    </source>
</evidence>
<protein>
    <recommendedName>
        <fullName evidence="4">Bacterial type II secretion system protein E domain-containing protein</fullName>
    </recommendedName>
</protein>
<dbReference type="PANTHER" id="PTHR30258:SF1">
    <property type="entry name" value="PROTEIN TRANSPORT PROTEIN HOFB HOMOLOG"/>
    <property type="match status" value="1"/>
</dbReference>
<evidence type="ECO:0000313" key="6">
    <source>
        <dbReference type="Proteomes" id="UP000176965"/>
    </source>
</evidence>
<dbReference type="InterPro" id="IPR037257">
    <property type="entry name" value="T2SS_E_N_sf"/>
</dbReference>
<dbReference type="STRING" id="1802338.A2541_02615"/>
<dbReference type="GO" id="GO:0005886">
    <property type="term" value="C:plasma membrane"/>
    <property type="evidence" value="ECO:0007669"/>
    <property type="project" value="TreeGrafter"/>
</dbReference>
<dbReference type="AlphaFoldDB" id="A0A1G2PDA2"/>
<dbReference type="PANTHER" id="PTHR30258">
    <property type="entry name" value="TYPE II SECRETION SYSTEM PROTEIN GSPE-RELATED"/>
    <property type="match status" value="1"/>
</dbReference>
<gene>
    <name evidence="5" type="ORF">A2541_02615</name>
</gene>
<dbReference type="SUPFAM" id="SSF160246">
    <property type="entry name" value="EspE N-terminal domain-like"/>
    <property type="match status" value="1"/>
</dbReference>
<keyword evidence="2" id="KW-0547">Nucleotide-binding</keyword>
<dbReference type="InterPro" id="IPR003593">
    <property type="entry name" value="AAA+_ATPase"/>
</dbReference>
<dbReference type="GO" id="GO:0016887">
    <property type="term" value="F:ATP hydrolysis activity"/>
    <property type="evidence" value="ECO:0007669"/>
    <property type="project" value="TreeGrafter"/>
</dbReference>
<reference evidence="5 6" key="1">
    <citation type="journal article" date="2016" name="Nat. Commun.">
        <title>Thousands of microbial genomes shed light on interconnected biogeochemical processes in an aquifer system.</title>
        <authorList>
            <person name="Anantharaman K."/>
            <person name="Brown C.T."/>
            <person name="Hug L.A."/>
            <person name="Sharon I."/>
            <person name="Castelle C.J."/>
            <person name="Probst A.J."/>
            <person name="Thomas B.C."/>
            <person name="Singh A."/>
            <person name="Wilkins M.J."/>
            <person name="Karaoz U."/>
            <person name="Brodie E.L."/>
            <person name="Williams K.H."/>
            <person name="Hubbard S.S."/>
            <person name="Banfield J.F."/>
        </authorList>
    </citation>
    <scope>NUCLEOTIDE SEQUENCE [LARGE SCALE GENOMIC DNA]</scope>
</reference>
<comment type="caution">
    <text evidence="5">The sequence shown here is derived from an EMBL/GenBank/DDBJ whole genome shotgun (WGS) entry which is preliminary data.</text>
</comment>
<dbReference type="Gene3D" id="3.30.450.90">
    <property type="match status" value="1"/>
</dbReference>